<evidence type="ECO:0000313" key="3">
    <source>
        <dbReference type="EMBL" id="AEW71857.1"/>
    </source>
</evidence>
<dbReference type="InterPro" id="IPR000683">
    <property type="entry name" value="Gfo/Idh/MocA-like_OxRdtase_N"/>
</dbReference>
<dbReference type="EMBL" id="CP002886">
    <property type="protein sequence ID" value="AEW71857.1"/>
    <property type="molecule type" value="Genomic_DNA"/>
</dbReference>
<dbReference type="SUPFAM" id="SSF51735">
    <property type="entry name" value="NAD(P)-binding Rossmann-fold domains"/>
    <property type="match status" value="1"/>
</dbReference>
<dbReference type="PANTHER" id="PTHR43249">
    <property type="entry name" value="UDP-N-ACETYL-2-AMINO-2-DEOXY-D-GLUCURONATE OXIDASE"/>
    <property type="match status" value="1"/>
</dbReference>
<dbReference type="GO" id="GO:0000166">
    <property type="term" value="F:nucleotide binding"/>
    <property type="evidence" value="ECO:0007669"/>
    <property type="project" value="InterPro"/>
</dbReference>
<reference evidence="3 4" key="1">
    <citation type="journal article" date="2011" name="Stand. Genomic Sci.">
        <title>Complete genome of the onion pathogen Enterobacter cloacae EcWSU1.</title>
        <authorList>
            <person name="Humann J.L."/>
            <person name="Wildung M."/>
            <person name="Cheng C.H."/>
            <person name="Lee T."/>
            <person name="Stewart J.E."/>
            <person name="Drew J.C."/>
            <person name="Triplett E.W."/>
            <person name="Main D."/>
            <person name="Schroeder B.K."/>
        </authorList>
    </citation>
    <scope>NUCLEOTIDE SEQUENCE [LARGE SCALE GENOMIC DNA]</scope>
    <source>
        <strain evidence="3 4">EcWSU1</strain>
    </source>
</reference>
<evidence type="ECO:0000313" key="4">
    <source>
        <dbReference type="Proteomes" id="UP000007838"/>
    </source>
</evidence>
<evidence type="ECO:0000259" key="1">
    <source>
        <dbReference type="Pfam" id="PF01408"/>
    </source>
</evidence>
<dbReference type="InterPro" id="IPR052515">
    <property type="entry name" value="Gfo/Idh/MocA_Oxidoreductase"/>
</dbReference>
<dbReference type="eggNOG" id="COG0673">
    <property type="taxonomic scope" value="Bacteria"/>
</dbReference>
<dbReference type="Gene3D" id="3.30.360.10">
    <property type="entry name" value="Dihydrodipicolinate Reductase, domain 2"/>
    <property type="match status" value="1"/>
</dbReference>
<dbReference type="Pfam" id="PF01408">
    <property type="entry name" value="GFO_IDH_MocA"/>
    <property type="match status" value="1"/>
</dbReference>
<dbReference type="Gene3D" id="3.40.50.720">
    <property type="entry name" value="NAD(P)-binding Rossmann-like Domain"/>
    <property type="match status" value="1"/>
</dbReference>
<protein>
    <submittedName>
        <fullName evidence="3">Glucose--fructose oxidoreductase</fullName>
    </submittedName>
</protein>
<feature type="domain" description="Gfo/Idh/MocA-like oxidoreductase N-terminal" evidence="1">
    <location>
        <begin position="15"/>
        <end position="136"/>
    </location>
</feature>
<dbReference type="HOGENOM" id="CLU_023194_1_3_6"/>
<dbReference type="Pfam" id="PF22725">
    <property type="entry name" value="GFO_IDH_MocA_C3"/>
    <property type="match status" value="1"/>
</dbReference>
<dbReference type="AlphaFoldDB" id="G8LJC3"/>
<gene>
    <name evidence="3" type="primary">gfo</name>
    <name evidence="3" type="ORF">EcWSU1_00417</name>
</gene>
<proteinExistence type="predicted"/>
<evidence type="ECO:0000259" key="2">
    <source>
        <dbReference type="Pfam" id="PF22725"/>
    </source>
</evidence>
<feature type="domain" description="GFO/IDH/MocA-like oxidoreductase" evidence="2">
    <location>
        <begin position="147"/>
        <end position="268"/>
    </location>
</feature>
<dbReference type="InterPro" id="IPR055170">
    <property type="entry name" value="GFO_IDH_MocA-like_dom"/>
</dbReference>
<dbReference type="InterPro" id="IPR036291">
    <property type="entry name" value="NAD(P)-bd_dom_sf"/>
</dbReference>
<dbReference type="Proteomes" id="UP000007838">
    <property type="component" value="Chromosome"/>
</dbReference>
<dbReference type="SUPFAM" id="SSF55347">
    <property type="entry name" value="Glyceraldehyde-3-phosphate dehydrogenase-like, C-terminal domain"/>
    <property type="match status" value="1"/>
</dbReference>
<dbReference type="KEGG" id="eec:EcWSU1_00417"/>
<organism evidence="3 4">
    <name type="scientific">Enterobacter ludwigii</name>
    <dbReference type="NCBI Taxonomy" id="299767"/>
    <lineage>
        <taxon>Bacteria</taxon>
        <taxon>Pseudomonadati</taxon>
        <taxon>Pseudomonadota</taxon>
        <taxon>Gammaproteobacteria</taxon>
        <taxon>Enterobacterales</taxon>
        <taxon>Enterobacteriaceae</taxon>
        <taxon>Enterobacter</taxon>
        <taxon>Enterobacter cloacae complex</taxon>
    </lineage>
</organism>
<dbReference type="PANTHER" id="PTHR43249:SF1">
    <property type="entry name" value="D-GLUCOSIDE 3-DEHYDROGENASE"/>
    <property type="match status" value="1"/>
</dbReference>
<name>G8LJC3_9ENTR</name>
<sequence>MMPQAPGNSGDDTMLNIAIVGTGNISHNHIQGYLQFGQRCRIVALVDIYPEKAHEKKTRYGLTQARVYESHQQMLASEPDVDIVDVCTPPYVHAQISIDALEAGCHVLCEKPMAASLEECDAMIAAQQASGKTLSIIAQNRFTDAFWRLKAALDSGLAGKICHAQVDSFWWRGHCYYDLWWRGTWEKEGGGCTLNHAVHHIDAIQWMLGFPSEVVAMMTNVAHDNAEVEDLSAAIFKYPSGALTQLTASVVHHGEDQKIVIQGERARISAPWQACASVSADNGFPQETHDQQREAQLNAVFAQTPALAWTLHTGQINDLLLSIERGTAPLVDGLQGKRSLELITAIYKSAITRTVVSLPIPRDDPFYRTGGINTLAPRFHEKSASVANFSEVGAIPLGKDLDRGI</sequence>
<accession>G8LJC3</accession>